<accession>A0ABW8KIZ7</accession>
<organism evidence="1 2">
    <name type="scientific">Dyella agri</name>
    <dbReference type="NCBI Taxonomy" id="1926869"/>
    <lineage>
        <taxon>Bacteria</taxon>
        <taxon>Pseudomonadati</taxon>
        <taxon>Pseudomonadota</taxon>
        <taxon>Gammaproteobacteria</taxon>
        <taxon>Lysobacterales</taxon>
        <taxon>Rhodanobacteraceae</taxon>
        <taxon>Dyella</taxon>
    </lineage>
</organism>
<protein>
    <recommendedName>
        <fullName evidence="3">Lipoprotein</fullName>
    </recommendedName>
</protein>
<evidence type="ECO:0000313" key="1">
    <source>
        <dbReference type="EMBL" id="MFK2931077.1"/>
    </source>
</evidence>
<name>A0ABW8KIZ7_9GAMM</name>
<evidence type="ECO:0000313" key="2">
    <source>
        <dbReference type="Proteomes" id="UP001620397"/>
    </source>
</evidence>
<dbReference type="EMBL" id="JADIKL010000004">
    <property type="protein sequence ID" value="MFK2931077.1"/>
    <property type="molecule type" value="Genomic_DNA"/>
</dbReference>
<dbReference type="PROSITE" id="PS51257">
    <property type="entry name" value="PROKAR_LIPOPROTEIN"/>
    <property type="match status" value="1"/>
</dbReference>
<sequence>MGMRKQAFTVAMGLMICLLIGCGRDVGMAHDSTVTFYPLGLELVCDQSTPSPLRTDYPVRDVENAVGTDCIERNSGADALTISEGNIYRNKAFSEPLYEIHFHIDRKDWKRVDAVMSKAMQTRRSLAFIVNGSIVARAFVTSVPKEGVIEMGGYGSVKEAEVVVSRFEVSRAGERVAKGGAAP</sequence>
<dbReference type="RefSeq" id="WP_404538812.1">
    <property type="nucleotide sequence ID" value="NZ_JADIKL010000004.1"/>
</dbReference>
<dbReference type="Proteomes" id="UP001620397">
    <property type="component" value="Unassembled WGS sequence"/>
</dbReference>
<evidence type="ECO:0008006" key="3">
    <source>
        <dbReference type="Google" id="ProtNLM"/>
    </source>
</evidence>
<keyword evidence="2" id="KW-1185">Reference proteome</keyword>
<proteinExistence type="predicted"/>
<comment type="caution">
    <text evidence="1">The sequence shown here is derived from an EMBL/GenBank/DDBJ whole genome shotgun (WGS) entry which is preliminary data.</text>
</comment>
<gene>
    <name evidence="1" type="ORF">ISP14_09760</name>
</gene>
<reference evidence="1 2" key="1">
    <citation type="submission" date="2020-10" db="EMBL/GenBank/DDBJ databases">
        <title>Phylogeny of dyella-like bacteria.</title>
        <authorList>
            <person name="Fu J."/>
        </authorList>
    </citation>
    <scope>NUCLEOTIDE SEQUENCE [LARGE SCALE GENOMIC DNA]</scope>
    <source>
        <strain evidence="1 2">DKC-1</strain>
    </source>
</reference>